<evidence type="ECO:0000313" key="2">
    <source>
        <dbReference type="Proteomes" id="UP000255036"/>
    </source>
</evidence>
<reference evidence="1 2" key="1">
    <citation type="submission" date="2018-07" db="EMBL/GenBank/DDBJ databases">
        <title>Anaerosacharophilus polymeroproducens gen. nov. sp. nov., an anaerobic bacterium isolated from salt field.</title>
        <authorList>
            <person name="Kim W."/>
            <person name="Yang S.-H."/>
            <person name="Oh J."/>
            <person name="Lee J.-H."/>
            <person name="Kwon K.K."/>
        </authorList>
    </citation>
    <scope>NUCLEOTIDE SEQUENCE [LARGE SCALE GENOMIC DNA]</scope>
    <source>
        <strain evidence="1 2">MCWD5</strain>
    </source>
</reference>
<dbReference type="InterPro" id="IPR022385">
    <property type="entry name" value="Rhs_assc_core"/>
</dbReference>
<dbReference type="OrthoDB" id="3261089at2"/>
<dbReference type="NCBIfam" id="TIGR03696">
    <property type="entry name" value="Rhs_assc_core"/>
    <property type="match status" value="1"/>
</dbReference>
<dbReference type="RefSeq" id="WP_147289844.1">
    <property type="nucleotide sequence ID" value="NZ_QRCT01000022.1"/>
</dbReference>
<evidence type="ECO:0000313" key="1">
    <source>
        <dbReference type="EMBL" id="RDU23581.1"/>
    </source>
</evidence>
<keyword evidence="2" id="KW-1185">Reference proteome</keyword>
<sequence>QYGVQTDTNGLYYMRARYYNTDIRRFINQDILTGSIENSQSLNRYCYVQGNPIRYTDPFGLCPQNNGSFSSIGHTVLDVIGFIPGVRDVVDVINAGWYLLEGNEEMAALSAMSALPLIGSVVGSGIRLGFKASKFFNKAAKTAKYIEKISEVVSYTGSFTVSAVNLKHDVTNAIKEYKATGSISAESVFSILADGLGVGLSGKGLVSSGKSLRKMLQSDFTGVGKNTSLKEKLSKNKFGLGNQAGGNGNRLSYDLQYFASKGVGNPLLKGEGDVGTYKELIDAGRRGDNLTPHHMPSAEYMKNNGISRNNGISMNMEQPAIGGRHRLTDTYGRNMTDAEKANYYSLSPRDALAHDLWNAREIYIQQGKYTHEIREGLLDVIKRNKSDHPNLFNK</sequence>
<feature type="non-terminal residue" evidence="1">
    <location>
        <position position="1"/>
    </location>
</feature>
<name>A0A371AVL9_9FIRM</name>
<dbReference type="CDD" id="cd20745">
    <property type="entry name" value="FIX_RhsA_AHH_HNH-like"/>
    <property type="match status" value="1"/>
</dbReference>
<dbReference type="Gene3D" id="2.180.10.10">
    <property type="entry name" value="RHS repeat-associated core"/>
    <property type="match status" value="1"/>
</dbReference>
<dbReference type="AlphaFoldDB" id="A0A371AVL9"/>
<accession>A0A371AVL9</accession>
<organism evidence="1 2">
    <name type="scientific">Anaerosacchariphilus polymeriproducens</name>
    <dbReference type="NCBI Taxonomy" id="1812858"/>
    <lineage>
        <taxon>Bacteria</taxon>
        <taxon>Bacillati</taxon>
        <taxon>Bacillota</taxon>
        <taxon>Clostridia</taxon>
        <taxon>Lachnospirales</taxon>
        <taxon>Lachnospiraceae</taxon>
        <taxon>Anaerosacchariphilus</taxon>
    </lineage>
</organism>
<proteinExistence type="predicted"/>
<dbReference type="Proteomes" id="UP000255036">
    <property type="component" value="Unassembled WGS sequence"/>
</dbReference>
<dbReference type="EMBL" id="QRCT01000022">
    <property type="protein sequence ID" value="RDU23581.1"/>
    <property type="molecule type" value="Genomic_DNA"/>
</dbReference>
<comment type="caution">
    <text evidence="1">The sequence shown here is derived from an EMBL/GenBank/DDBJ whole genome shotgun (WGS) entry which is preliminary data.</text>
</comment>
<gene>
    <name evidence="1" type="ORF">DWV06_08810</name>
</gene>
<protein>
    <submittedName>
        <fullName evidence="1">RHS repeat-associated core domain-containing protein</fullName>
    </submittedName>
</protein>